<accession>A0ABC9YC44</accession>
<dbReference type="AlphaFoldDB" id="A0ABC9YC44"/>
<feature type="region of interest" description="Disordered" evidence="1">
    <location>
        <begin position="1"/>
        <end position="47"/>
    </location>
</feature>
<dbReference type="EMBL" id="BAAFJT010000045">
    <property type="protein sequence ID" value="GAB0206277.1"/>
    <property type="molecule type" value="Genomic_DNA"/>
</dbReference>
<evidence type="ECO:0000313" key="3">
    <source>
        <dbReference type="Proteomes" id="UP001623348"/>
    </source>
</evidence>
<sequence>MRYPTRVREFHPTEDGDHEGPPQSGASQGGGVPNGHLPGEAPGPEQELGARLRRLGDAFQQTYEQQREQRGGVGGVFWGHLYRLVSQLLGAVYNLQAAALPAREAN</sequence>
<reference evidence="2 3" key="1">
    <citation type="submission" date="2024-06" db="EMBL/GenBank/DDBJ databases">
        <title>The draft genome of Grus japonensis, version 3.</title>
        <authorList>
            <person name="Nabeshima K."/>
            <person name="Suzuki S."/>
            <person name="Onuma M."/>
        </authorList>
    </citation>
    <scope>NUCLEOTIDE SEQUENCE [LARGE SCALE GENOMIC DNA]</scope>
    <source>
        <strain evidence="2 3">451A</strain>
    </source>
</reference>
<organism evidence="2 3">
    <name type="scientific">Grus japonensis</name>
    <name type="common">Japanese crane</name>
    <name type="synonym">Red-crowned crane</name>
    <dbReference type="NCBI Taxonomy" id="30415"/>
    <lineage>
        <taxon>Eukaryota</taxon>
        <taxon>Metazoa</taxon>
        <taxon>Chordata</taxon>
        <taxon>Craniata</taxon>
        <taxon>Vertebrata</taxon>
        <taxon>Euteleostomi</taxon>
        <taxon>Archelosauria</taxon>
        <taxon>Archosauria</taxon>
        <taxon>Dinosauria</taxon>
        <taxon>Saurischia</taxon>
        <taxon>Theropoda</taxon>
        <taxon>Coelurosauria</taxon>
        <taxon>Aves</taxon>
        <taxon>Neognathae</taxon>
        <taxon>Neoaves</taxon>
        <taxon>Gruiformes</taxon>
        <taxon>Gruidae</taxon>
        <taxon>Grus</taxon>
    </lineage>
</organism>
<evidence type="ECO:0000313" key="2">
    <source>
        <dbReference type="EMBL" id="GAB0206277.1"/>
    </source>
</evidence>
<name>A0ABC9YC44_GRUJA</name>
<evidence type="ECO:0000256" key="1">
    <source>
        <dbReference type="SAM" id="MobiDB-lite"/>
    </source>
</evidence>
<proteinExistence type="predicted"/>
<feature type="compositionally biased region" description="Basic and acidic residues" evidence="1">
    <location>
        <begin position="1"/>
        <end position="20"/>
    </location>
</feature>
<keyword evidence="3" id="KW-1185">Reference proteome</keyword>
<gene>
    <name evidence="2" type="ORF">GRJ2_003093300</name>
</gene>
<protein>
    <submittedName>
        <fullName evidence="2">Splicing factor, proline- and glutamine-rich-like</fullName>
    </submittedName>
</protein>
<comment type="caution">
    <text evidence="2">The sequence shown here is derived from an EMBL/GenBank/DDBJ whole genome shotgun (WGS) entry which is preliminary data.</text>
</comment>
<dbReference type="Proteomes" id="UP001623348">
    <property type="component" value="Unassembled WGS sequence"/>
</dbReference>